<dbReference type="EMBL" id="LR134155">
    <property type="protein sequence ID" value="VEA72303.1"/>
    <property type="molecule type" value="Genomic_DNA"/>
</dbReference>
<reference evidence="1 2" key="1">
    <citation type="submission" date="2018-12" db="EMBL/GenBank/DDBJ databases">
        <authorList>
            <consortium name="Pathogen Informatics"/>
        </authorList>
    </citation>
    <scope>NUCLEOTIDE SEQUENCE [LARGE SCALE GENOMIC DNA]</scope>
    <source>
        <strain evidence="1 2">NCTC9419</strain>
    </source>
</reference>
<evidence type="ECO:0000313" key="2">
    <source>
        <dbReference type="Proteomes" id="UP000271603"/>
    </source>
</evidence>
<protein>
    <recommendedName>
        <fullName evidence="3">Type IV secretion protein Rhs</fullName>
    </recommendedName>
</protein>
<evidence type="ECO:0000313" key="1">
    <source>
        <dbReference type="EMBL" id="VEA72303.1"/>
    </source>
</evidence>
<accession>A0A3S4H8I4</accession>
<gene>
    <name evidence="1" type="ORF">NCTC9419_03902</name>
</gene>
<sequence length="180" mass="21417">MEQTTEIREGITRPLTLGEVILARSIFGNSIIYNTVRVHCDSYLPFGLQASHTAMAPNGELWFRKELYKPDFSMADLGDQLTFIHEMAHVWQYQTGMWVRMRGLFSWAADYKYRLNEKKTLKDYSMEQQASIIADYWLLKRYGHRTWLEFTHRGVNFQGISDRFIIMKYELVLNQFLKKR</sequence>
<name>A0A3S4H8I4_SERRU</name>
<dbReference type="Proteomes" id="UP000271603">
    <property type="component" value="Chromosome"/>
</dbReference>
<evidence type="ECO:0008006" key="3">
    <source>
        <dbReference type="Google" id="ProtNLM"/>
    </source>
</evidence>
<proteinExistence type="predicted"/>
<organism evidence="1 2">
    <name type="scientific">Serratia rubidaea</name>
    <name type="common">Serratia marinorubra</name>
    <dbReference type="NCBI Taxonomy" id="61652"/>
    <lineage>
        <taxon>Bacteria</taxon>
        <taxon>Pseudomonadati</taxon>
        <taxon>Pseudomonadota</taxon>
        <taxon>Gammaproteobacteria</taxon>
        <taxon>Enterobacterales</taxon>
        <taxon>Yersiniaceae</taxon>
        <taxon>Serratia</taxon>
    </lineage>
</organism>
<dbReference type="AlphaFoldDB" id="A0A3S4H8I4"/>